<evidence type="ECO:0000313" key="2">
    <source>
        <dbReference type="Proteomes" id="UP001595713"/>
    </source>
</evidence>
<keyword evidence="2" id="KW-1185">Reference proteome</keyword>
<dbReference type="RefSeq" id="WP_261293757.1">
    <property type="nucleotide sequence ID" value="NZ_JANQBK010000004.1"/>
</dbReference>
<reference evidence="2" key="1">
    <citation type="journal article" date="2019" name="Int. J. Syst. Evol. Microbiol.">
        <title>The Global Catalogue of Microorganisms (GCM) 10K type strain sequencing project: providing services to taxonomists for standard genome sequencing and annotation.</title>
        <authorList>
            <consortium name="The Broad Institute Genomics Platform"/>
            <consortium name="The Broad Institute Genome Sequencing Center for Infectious Disease"/>
            <person name="Wu L."/>
            <person name="Ma J."/>
        </authorList>
    </citation>
    <scope>NUCLEOTIDE SEQUENCE [LARGE SCALE GENOMIC DNA]</scope>
    <source>
        <strain evidence="2">KCTC 42739</strain>
    </source>
</reference>
<dbReference type="EMBL" id="JBHRXP010000001">
    <property type="protein sequence ID" value="MFC3578839.1"/>
    <property type="molecule type" value="Genomic_DNA"/>
</dbReference>
<evidence type="ECO:0000313" key="1">
    <source>
        <dbReference type="EMBL" id="MFC3578839.1"/>
    </source>
</evidence>
<dbReference type="Proteomes" id="UP001595713">
    <property type="component" value="Unassembled WGS sequence"/>
</dbReference>
<comment type="caution">
    <text evidence="1">The sequence shown here is derived from an EMBL/GenBank/DDBJ whole genome shotgun (WGS) entry which is preliminary data.</text>
</comment>
<name>A0ABV7SS75_9SPHN</name>
<accession>A0ABV7SS75</accession>
<organism evidence="1 2">
    <name type="scientific">Sphingomonas hylomeconis</name>
    <dbReference type="NCBI Taxonomy" id="1395958"/>
    <lineage>
        <taxon>Bacteria</taxon>
        <taxon>Pseudomonadati</taxon>
        <taxon>Pseudomonadota</taxon>
        <taxon>Alphaproteobacteria</taxon>
        <taxon>Sphingomonadales</taxon>
        <taxon>Sphingomonadaceae</taxon>
        <taxon>Sphingomonas</taxon>
    </lineage>
</organism>
<proteinExistence type="predicted"/>
<protein>
    <submittedName>
        <fullName evidence="1">Uncharacterized protein</fullName>
    </submittedName>
</protein>
<gene>
    <name evidence="1" type="ORF">ACFONA_01575</name>
</gene>
<sequence length="116" mass="12024">MIAAALALWLADQAAADTKAAPMKCEIGGIDRRFGSTEWIVYACDDGGSFVVVSKPGNPASPFYFIISRKPDGYGISGEGSGSKTASAAARDELAALGNEGLAALNAAARRQERDK</sequence>